<organism evidence="1">
    <name type="scientific">Siphoviridae sp. ctLqe90</name>
    <dbReference type="NCBI Taxonomy" id="2825456"/>
    <lineage>
        <taxon>Viruses</taxon>
        <taxon>Duplodnaviria</taxon>
        <taxon>Heunggongvirae</taxon>
        <taxon>Uroviricota</taxon>
        <taxon>Caudoviricetes</taxon>
    </lineage>
</organism>
<proteinExistence type="predicted"/>
<reference evidence="1" key="1">
    <citation type="journal article" date="2021" name="Proc. Natl. Acad. Sci. U.S.A.">
        <title>A Catalog of Tens of Thousands of Viruses from Human Metagenomes Reveals Hidden Associations with Chronic Diseases.</title>
        <authorList>
            <person name="Tisza M.J."/>
            <person name="Buck C.B."/>
        </authorList>
    </citation>
    <scope>NUCLEOTIDE SEQUENCE</scope>
    <source>
        <strain evidence="1">CtLqe90</strain>
    </source>
</reference>
<dbReference type="EMBL" id="BK015564">
    <property type="protein sequence ID" value="DAE13399.1"/>
    <property type="molecule type" value="Genomic_DNA"/>
</dbReference>
<accession>A0A8S5Q245</accession>
<name>A0A8S5Q245_9CAUD</name>
<protein>
    <submittedName>
        <fullName evidence="1">Uncharacterized protein</fullName>
    </submittedName>
</protein>
<evidence type="ECO:0000313" key="1">
    <source>
        <dbReference type="EMBL" id="DAE13399.1"/>
    </source>
</evidence>
<sequence length="343" mass="39830">MFFNKSKKNNPVENNPVEYEAYPASGVDFEESSSESYTNNLPNHTVLSRNTWEYEKMEDVPFPIGEDWEWIDCYKALYKTYYLSNEEVKYIGPSRNFAYELNRIYSLPEGEEEFSKVDYCGNGFHACLTVKDVLTWYNYISYDAFVANGYNYGVAVKLVVVAKAKLLVNKKDLANCYGKTKLDNGKVVGKAIILTGFVNPKEVYDNRKEDRYWNIGVLNDYACNYLKAVCKKEGINFNVLRKLMGKLEITYPYYEKILDFIDDKNMSALAYVNAMLDAYRINSKEIYQCLNTSYGQVLTEEIINNLDYQFAMRLADNDDAYNRSLSVAEKMQILYSHQMLLKK</sequence>